<feature type="transmembrane region" description="Helical" evidence="7">
    <location>
        <begin position="478"/>
        <end position="496"/>
    </location>
</feature>
<keyword evidence="10" id="KW-1185">Reference proteome</keyword>
<keyword evidence="3" id="KW-1003">Cell membrane</keyword>
<reference evidence="9 10" key="1">
    <citation type="submission" date="2019-03" db="EMBL/GenBank/DDBJ databases">
        <title>Genomic Encyclopedia of Archaeal and Bacterial Type Strains, Phase II (KMG-II): from individual species to whole genera.</title>
        <authorList>
            <person name="Goeker M."/>
        </authorList>
    </citation>
    <scope>NUCLEOTIDE SEQUENCE [LARGE SCALE GENOMIC DNA]</scope>
    <source>
        <strain evidence="9 10">ATCC 35214</strain>
    </source>
</reference>
<feature type="transmembrane region" description="Helical" evidence="7">
    <location>
        <begin position="290"/>
        <end position="308"/>
    </location>
</feature>
<feature type="transmembrane region" description="Helical" evidence="7">
    <location>
        <begin position="348"/>
        <end position="369"/>
    </location>
</feature>
<feature type="domain" description="ABC transmembrane type-1" evidence="8">
    <location>
        <begin position="349"/>
        <end position="529"/>
    </location>
</feature>
<dbReference type="PANTHER" id="PTHR30043:SF1">
    <property type="entry name" value="ABC TRANSPORT SYSTEM PERMEASE PROTEIN P69"/>
    <property type="match status" value="1"/>
</dbReference>
<feature type="transmembrane region" description="Helical" evidence="7">
    <location>
        <begin position="116"/>
        <end position="137"/>
    </location>
</feature>
<dbReference type="EMBL" id="SOCN01000002">
    <property type="protein sequence ID" value="TDV23544.1"/>
    <property type="molecule type" value="Genomic_DNA"/>
</dbReference>
<comment type="similarity">
    <text evidence="7">Belongs to the binding-protein-dependent transport system permease family.</text>
</comment>
<evidence type="ECO:0000256" key="7">
    <source>
        <dbReference type="RuleBase" id="RU363032"/>
    </source>
</evidence>
<dbReference type="PANTHER" id="PTHR30043">
    <property type="entry name" value="PHOSPHONATES TRANSPORT SYSTEM PERMEASE PROTEIN"/>
    <property type="match status" value="1"/>
</dbReference>
<dbReference type="InterPro" id="IPR000515">
    <property type="entry name" value="MetI-like"/>
</dbReference>
<sequence>MTRQKFHQKLTKKTILKWFVTLALFLIFIYFLHTFNFYITKTGTNLFFTHLKELFSFKSIVVINNDNVLNLWYINLNLMWITIKSVFSGSFIGLILAFITAYFSSLNLWKRNWWTWCIRLLIILLRSLPVLIFIMIFGSAYEGQMIAFMIFWFTSWVYLHRYFCDIFESTSTQKYWMDIHQGMPRFKSFYKNIVLNNKNKFIMNSLLTLETNIRWSSILGSIGIYGIGQLFNTYPNNIEYYGISIFYIVVVIIFFELLLIFFNKYLFVASDINKPDINTPKSWKYNFKKLIKLTIFIIFLIIVIISFADISKTSANTISLRIWLQNLFNWDFSGVQENPNLYLSYWKIFQQTYIVVYVSYFLSLIYALFMSEKLYKLHFTFVFKVIVVLLKAIPVIVFFILFNSLLNKDTAIIIAVIIITFRSLTKQFSEVINRIDKSKVQLWKSLGYNNFYIYWNLLLPMYKKAIVSLVLFKSEGTFRNFITFGIFSNVVLYAYINEYIKNSEYEKIGPAFLPAFLIYAIFEILFLLYKREVFEKIKLFTTKSLLKISKWNR</sequence>
<accession>A0A4R7UEE6</accession>
<gene>
    <name evidence="9" type="ORF">BCF59_0535</name>
</gene>
<comment type="subcellular location">
    <subcellularLocation>
        <location evidence="1 7">Cell membrane</location>
        <topology evidence="1 7">Multi-pass membrane protein</topology>
    </subcellularLocation>
</comment>
<feature type="transmembrane region" description="Helical" evidence="7">
    <location>
        <begin position="143"/>
        <end position="159"/>
    </location>
</feature>
<dbReference type="AlphaFoldDB" id="A0A4R7UEE6"/>
<evidence type="ECO:0000256" key="1">
    <source>
        <dbReference type="ARBA" id="ARBA00004651"/>
    </source>
</evidence>
<dbReference type="GO" id="GO:0055085">
    <property type="term" value="P:transmembrane transport"/>
    <property type="evidence" value="ECO:0007669"/>
    <property type="project" value="InterPro"/>
</dbReference>
<evidence type="ECO:0000313" key="9">
    <source>
        <dbReference type="EMBL" id="TDV23544.1"/>
    </source>
</evidence>
<feature type="transmembrane region" description="Helical" evidence="7">
    <location>
        <begin position="240"/>
        <end position="262"/>
    </location>
</feature>
<evidence type="ECO:0000256" key="6">
    <source>
        <dbReference type="ARBA" id="ARBA00023136"/>
    </source>
</evidence>
<keyword evidence="4 7" id="KW-0812">Transmembrane</keyword>
<dbReference type="SUPFAM" id="SSF161098">
    <property type="entry name" value="MetI-like"/>
    <property type="match status" value="2"/>
</dbReference>
<evidence type="ECO:0000259" key="8">
    <source>
        <dbReference type="PROSITE" id="PS50928"/>
    </source>
</evidence>
<name>A0A4R7UEE6_9BACT</name>
<feature type="transmembrane region" description="Helical" evidence="7">
    <location>
        <begin position="213"/>
        <end position="234"/>
    </location>
</feature>
<comment type="caution">
    <text evidence="9">The sequence shown here is derived from an EMBL/GenBank/DDBJ whole genome shotgun (WGS) entry which is preliminary data.</text>
</comment>
<dbReference type="InterPro" id="IPR035906">
    <property type="entry name" value="MetI-like_sf"/>
</dbReference>
<protein>
    <submittedName>
        <fullName evidence="9">Phosphonate transport system permease protein</fullName>
    </submittedName>
</protein>
<dbReference type="PROSITE" id="PS50928">
    <property type="entry name" value="ABC_TM1"/>
    <property type="match status" value="1"/>
</dbReference>
<keyword evidence="2 7" id="KW-0813">Transport</keyword>
<feature type="transmembrane region" description="Helical" evidence="7">
    <location>
        <begin position="15"/>
        <end position="39"/>
    </location>
</feature>
<evidence type="ECO:0000256" key="4">
    <source>
        <dbReference type="ARBA" id="ARBA00022692"/>
    </source>
</evidence>
<feature type="transmembrane region" description="Helical" evidence="7">
    <location>
        <begin position="452"/>
        <end position="471"/>
    </location>
</feature>
<dbReference type="Pfam" id="PF00528">
    <property type="entry name" value="BPD_transp_1"/>
    <property type="match status" value="1"/>
</dbReference>
<keyword evidence="6 7" id="KW-0472">Membrane</keyword>
<feature type="transmembrane region" description="Helical" evidence="7">
    <location>
        <begin position="508"/>
        <end position="529"/>
    </location>
</feature>
<feature type="transmembrane region" description="Helical" evidence="7">
    <location>
        <begin position="78"/>
        <end position="104"/>
    </location>
</feature>
<evidence type="ECO:0000256" key="5">
    <source>
        <dbReference type="ARBA" id="ARBA00022989"/>
    </source>
</evidence>
<feature type="transmembrane region" description="Helical" evidence="7">
    <location>
        <begin position="381"/>
        <end position="402"/>
    </location>
</feature>
<proteinExistence type="inferred from homology"/>
<dbReference type="Gene3D" id="1.10.3720.10">
    <property type="entry name" value="MetI-like"/>
    <property type="match status" value="2"/>
</dbReference>
<evidence type="ECO:0000256" key="2">
    <source>
        <dbReference type="ARBA" id="ARBA00022448"/>
    </source>
</evidence>
<dbReference type="GO" id="GO:0005886">
    <property type="term" value="C:plasma membrane"/>
    <property type="evidence" value="ECO:0007669"/>
    <property type="project" value="UniProtKB-SubCell"/>
</dbReference>
<organism evidence="9 10">
    <name type="scientific">Mycoplasmopsis mustelae</name>
    <dbReference type="NCBI Taxonomy" id="171289"/>
    <lineage>
        <taxon>Bacteria</taxon>
        <taxon>Bacillati</taxon>
        <taxon>Mycoplasmatota</taxon>
        <taxon>Mycoplasmoidales</taxon>
        <taxon>Metamycoplasmataceae</taxon>
        <taxon>Mycoplasmopsis</taxon>
    </lineage>
</organism>
<keyword evidence="5 7" id="KW-1133">Transmembrane helix</keyword>
<dbReference type="Proteomes" id="UP000295757">
    <property type="component" value="Unassembled WGS sequence"/>
</dbReference>
<dbReference type="OrthoDB" id="401373at2"/>
<evidence type="ECO:0000256" key="3">
    <source>
        <dbReference type="ARBA" id="ARBA00022475"/>
    </source>
</evidence>
<evidence type="ECO:0000313" key="10">
    <source>
        <dbReference type="Proteomes" id="UP000295757"/>
    </source>
</evidence>